<evidence type="ECO:0000256" key="12">
    <source>
        <dbReference type="ARBA" id="ARBA00044727"/>
    </source>
</evidence>
<keyword evidence="16" id="KW-1185">Reference proteome</keyword>
<evidence type="ECO:0000256" key="2">
    <source>
        <dbReference type="ARBA" id="ARBA00004922"/>
    </source>
</evidence>
<feature type="transmembrane region" description="Helical" evidence="14">
    <location>
        <begin position="196"/>
        <end position="216"/>
    </location>
</feature>
<dbReference type="PIRSF" id="PIRSF028810">
    <property type="entry name" value="Alpha1_2_glucosyltferase_Alg10"/>
    <property type="match status" value="1"/>
</dbReference>
<proteinExistence type="inferred from homology"/>
<dbReference type="eggNOG" id="KOG2642">
    <property type="taxonomic scope" value="Eukaryota"/>
</dbReference>
<name>T1KW23_TETUR</name>
<reference evidence="15" key="2">
    <citation type="submission" date="2015-06" db="UniProtKB">
        <authorList>
            <consortium name="EnsemblMetazoa"/>
        </authorList>
    </citation>
    <scope>IDENTIFICATION</scope>
</reference>
<keyword evidence="11 14" id="KW-0472">Membrane</keyword>
<feature type="transmembrane region" description="Helical" evidence="14">
    <location>
        <begin position="26"/>
        <end position="45"/>
    </location>
</feature>
<evidence type="ECO:0000256" key="10">
    <source>
        <dbReference type="ARBA" id="ARBA00022989"/>
    </source>
</evidence>
<evidence type="ECO:0000256" key="5">
    <source>
        <dbReference type="ARBA" id="ARBA00018512"/>
    </source>
</evidence>
<evidence type="ECO:0000256" key="4">
    <source>
        <dbReference type="ARBA" id="ARBA00011967"/>
    </source>
</evidence>
<dbReference type="STRING" id="32264.T1KW23"/>
<feature type="transmembrane region" description="Helical" evidence="14">
    <location>
        <begin position="393"/>
        <end position="412"/>
    </location>
</feature>
<dbReference type="EC" id="2.4.1.256" evidence="4 14"/>
<comment type="catalytic activity">
    <reaction evidence="13">
        <text>an alpha-D-Glc-(1-&gt;3)-alpha-D-Glc-(1-&gt;3)-alpha-D-Man-(1-&gt;2)-alpha-D-Man-(1-&gt;2)-alpha-D-Man-(1-&gt;3)-[alpha-D-Man-(1-&gt;2)-alpha-D-Man-(1-&gt;3)-[alpha-D-Man-(1-&gt;2)-alpha-D-Man-(1-&gt;6)]-alpha-D-Man-(1-&gt;6)]-beta-D-Man-(1-&gt;4)-beta-D-GlcNAc-(1-&gt;4)-alpha-D-GlcNAc-diphospho-di-trans,poly-cis-dolichol + a di-trans,poly-cis-dolichyl beta-D-glucosyl phosphate = a alpha-D-Glc-(1-&gt;2)-alpha-D-Glc-(1-&gt;3)-alpha-D-Glc-(1-&gt;3)-alpha-D-Man-(1-&gt;2)-alpha-D-Man-(1-&gt;2)-alpha-D-Man-(1-&gt;3)-[alpha-D-Man-(1-&gt;2)-alpha-D-Man-(1-&gt;3)-[alpha-D-Man-(1-&gt;2)-alpha-D-Man-(1-&gt;6)]-alpha-D-Man-(1-&gt;6)]-beta-D-Man-(1-&gt;4)-beta-D-GlcNAc-(1-&gt;4)-alpha-D-GlcNAc-diphospho-di-trans,poly-cis-dolichol + a di-trans,poly-cis-dolichyl phosphate + H(+)</text>
        <dbReference type="Rhea" id="RHEA:29543"/>
        <dbReference type="Rhea" id="RHEA-COMP:19498"/>
        <dbReference type="Rhea" id="RHEA-COMP:19502"/>
        <dbReference type="Rhea" id="RHEA-COMP:19512"/>
        <dbReference type="Rhea" id="RHEA-COMP:19522"/>
        <dbReference type="ChEBI" id="CHEBI:15378"/>
        <dbReference type="ChEBI" id="CHEBI:57525"/>
        <dbReference type="ChEBI" id="CHEBI:57683"/>
        <dbReference type="ChEBI" id="CHEBI:132522"/>
        <dbReference type="ChEBI" id="CHEBI:132523"/>
        <dbReference type="EC" id="2.4.1.256"/>
    </reaction>
    <physiologicalReaction direction="left-to-right" evidence="13">
        <dbReference type="Rhea" id="RHEA:29544"/>
    </physiologicalReaction>
</comment>
<feature type="transmembrane region" description="Helical" evidence="14">
    <location>
        <begin position="154"/>
        <end position="184"/>
    </location>
</feature>
<organism evidence="15 16">
    <name type="scientific">Tetranychus urticae</name>
    <name type="common">Two-spotted spider mite</name>
    <dbReference type="NCBI Taxonomy" id="32264"/>
    <lineage>
        <taxon>Eukaryota</taxon>
        <taxon>Metazoa</taxon>
        <taxon>Ecdysozoa</taxon>
        <taxon>Arthropoda</taxon>
        <taxon>Chelicerata</taxon>
        <taxon>Arachnida</taxon>
        <taxon>Acari</taxon>
        <taxon>Acariformes</taxon>
        <taxon>Trombidiformes</taxon>
        <taxon>Prostigmata</taxon>
        <taxon>Eleutherengona</taxon>
        <taxon>Raphignathae</taxon>
        <taxon>Tetranychoidea</taxon>
        <taxon>Tetranychidae</taxon>
        <taxon>Tetranychus</taxon>
    </lineage>
</organism>
<evidence type="ECO:0000256" key="13">
    <source>
        <dbReference type="ARBA" id="ARBA00048064"/>
    </source>
</evidence>
<protein>
    <recommendedName>
        <fullName evidence="5 14">Dol-P-Glc:Glc(2)Man(9)GlcNAc(2)-PP-Dol alpha-1,2-glucosyltransferase</fullName>
        <ecNumber evidence="4 14">2.4.1.256</ecNumber>
    </recommendedName>
</protein>
<dbReference type="OrthoDB" id="4769at2759"/>
<keyword evidence="8 14" id="KW-0812">Transmembrane</keyword>
<dbReference type="EnsemblMetazoa" id="tetur24g00090.1">
    <property type="protein sequence ID" value="tetur24g00090.1"/>
    <property type="gene ID" value="tetur24g00090"/>
</dbReference>
<keyword evidence="9" id="KW-0256">Endoplasmic reticulum</keyword>
<dbReference type="Pfam" id="PF04922">
    <property type="entry name" value="DIE2_ALG10"/>
    <property type="match status" value="1"/>
</dbReference>
<gene>
    <name evidence="15" type="primary">107367937</name>
</gene>
<evidence type="ECO:0000256" key="11">
    <source>
        <dbReference type="ARBA" id="ARBA00023136"/>
    </source>
</evidence>
<feature type="transmembrane region" description="Helical" evidence="14">
    <location>
        <begin position="432"/>
        <end position="455"/>
    </location>
</feature>
<dbReference type="InterPro" id="IPR016900">
    <property type="entry name" value="Alg10"/>
</dbReference>
<feature type="transmembrane region" description="Helical" evidence="14">
    <location>
        <begin position="366"/>
        <end position="386"/>
    </location>
</feature>
<feature type="transmembrane region" description="Helical" evidence="14">
    <location>
        <begin position="237"/>
        <end position="268"/>
    </location>
</feature>
<dbReference type="GO" id="GO:0106073">
    <property type="term" value="F:dolichyl pyrophosphate Glc2Man9GlcNAc2 alpha-1,2-glucosyltransferase activity"/>
    <property type="evidence" value="ECO:0007669"/>
    <property type="project" value="UniProtKB-UniRule"/>
</dbReference>
<dbReference type="HOGENOM" id="CLU_017053_1_0_1"/>
<accession>T1KW23</accession>
<dbReference type="GO" id="GO:0005789">
    <property type="term" value="C:endoplasmic reticulum membrane"/>
    <property type="evidence" value="ECO:0007669"/>
    <property type="project" value="UniProtKB-SubCell"/>
</dbReference>
<dbReference type="OMA" id="VWDSKIT"/>
<dbReference type="KEGG" id="tut:107367937"/>
<sequence>MSQFSDTVKTNGSATQLQPDHLFNKIAAIIGFTYLTSLLSIYMLVNEEVQEPYMDEIFHIQQVRSYCVHNFTYWNPKITTPPGLYFTTWVLFKPVSELIAFAEEDPNRKCPVPLVRFINLLFAVGNVLLMYLISSKQNKYTARMSRIKTLVSAVSLSTTPALFFFNFLFYTDSGSLFFILAMYFMHISDRTWTASLLGLVSLFFRQTNIVWCFFFASYSSLKILQSALERSKKRSRLLSNLISSIPQILLSLGGYLITGLLFGLFLYYNQGIVLGDRSAHQATFHLAQIVYFLFFTCLFAAPWILLINNLRRFILYCYQKSTTVIIISIALFLIIKYQNSPHSYLLADNRHYTFYLWRRILGSEKYFIRFSLIPVCLLTSLSFISLLHRKDNIWKCLFILSICIITIPQELLEFRYFVPAFVIWRLNIASNSSMSLTLELAFNIFINSLTLYMFILRPFKWPNSNELQRFMW</sequence>
<reference evidence="16" key="1">
    <citation type="submission" date="2011-08" db="EMBL/GenBank/DDBJ databases">
        <authorList>
            <person name="Rombauts S."/>
        </authorList>
    </citation>
    <scope>NUCLEOTIDE SEQUENCE</scope>
    <source>
        <strain evidence="16">London</strain>
    </source>
</reference>
<feature type="transmembrane region" description="Helical" evidence="14">
    <location>
        <begin position="288"/>
        <end position="306"/>
    </location>
</feature>
<evidence type="ECO:0000256" key="7">
    <source>
        <dbReference type="ARBA" id="ARBA00022679"/>
    </source>
</evidence>
<evidence type="ECO:0000256" key="9">
    <source>
        <dbReference type="ARBA" id="ARBA00022824"/>
    </source>
</evidence>
<dbReference type="EMBL" id="CAEY01000638">
    <property type="status" value="NOT_ANNOTATED_CDS"/>
    <property type="molecule type" value="Genomic_DNA"/>
</dbReference>
<evidence type="ECO:0000256" key="1">
    <source>
        <dbReference type="ARBA" id="ARBA00004477"/>
    </source>
</evidence>
<comment type="function">
    <text evidence="12">Dol-P-Glc:Glc(2)Man(9)GlcNAc(2)-PP-Dol alpha-1,2-glucosyltransferase that operates in the biosynthetic pathway of dolichol-linked oligosaccharides, the glycan precursors employed in protein asparagine (N)-glycosylation. The assembly of dolichol-linked oligosaccharides begins on the cytosolic side of the endoplasmic reticulum membrane and finishes in its lumen. The sequential addition of sugars to dolichol pyrophosphate produces dolichol-linked oligosaccharides containing fourteen sugars, including two GlcNAcs, nine mannoses and three glucoses. Once assembled, the oligosaccharide is transferred from the lipid to nascent proteins by oligosaccharyltransferases. In the lumen of the endoplasmic reticulum, adds the third and last glucose residue from dolichyl phosphate glucose (Dol-P-Glc) onto the lipid-linked oligosaccharide intermediate Glc(2)Man(9)GlcNAc(2)-PP-Dol to produce Glc(3)Man(9)GlcNAc(2)-PP-Dol.</text>
</comment>
<dbReference type="GO" id="GO:0006488">
    <property type="term" value="P:dolichol-linked oligosaccharide biosynthetic process"/>
    <property type="evidence" value="ECO:0007669"/>
    <property type="project" value="UniProtKB-UniRule"/>
</dbReference>
<evidence type="ECO:0000256" key="6">
    <source>
        <dbReference type="ARBA" id="ARBA00022676"/>
    </source>
</evidence>
<dbReference type="AlphaFoldDB" id="T1KW23"/>
<comment type="subcellular location">
    <subcellularLocation>
        <location evidence="1">Endoplasmic reticulum membrane</location>
        <topology evidence="1">Multi-pass membrane protein</topology>
    </subcellularLocation>
</comment>
<evidence type="ECO:0000256" key="8">
    <source>
        <dbReference type="ARBA" id="ARBA00022692"/>
    </source>
</evidence>
<keyword evidence="7" id="KW-0808">Transferase</keyword>
<dbReference type="Proteomes" id="UP000015104">
    <property type="component" value="Unassembled WGS sequence"/>
</dbReference>
<evidence type="ECO:0000256" key="3">
    <source>
        <dbReference type="ARBA" id="ARBA00010600"/>
    </source>
</evidence>
<dbReference type="PANTHER" id="PTHR12989:SF10">
    <property type="entry name" value="DOL-P-GLC:GLC(2)MAN(9)GLCNAC(2)-PP-DOL ALPHA-1,2-GLUCOSYLTRANSFERASE-RELATED"/>
    <property type="match status" value="1"/>
</dbReference>
<keyword evidence="6 14" id="KW-0328">Glycosyltransferase</keyword>
<comment type="pathway">
    <text evidence="2">Protein modification; protein glycosylation.</text>
</comment>
<feature type="transmembrane region" description="Helical" evidence="14">
    <location>
        <begin position="114"/>
        <end position="133"/>
    </location>
</feature>
<comment type="similarity">
    <text evidence="3 14">Belongs to the ALG10 glucosyltransferase family.</text>
</comment>
<evidence type="ECO:0000256" key="14">
    <source>
        <dbReference type="PIRNR" id="PIRNR028810"/>
    </source>
</evidence>
<evidence type="ECO:0000313" key="16">
    <source>
        <dbReference type="Proteomes" id="UP000015104"/>
    </source>
</evidence>
<dbReference type="PANTHER" id="PTHR12989">
    <property type="entry name" value="ALPHA-1,2-GLUCOSYLTRANSFERASE ALG10"/>
    <property type="match status" value="1"/>
</dbReference>
<keyword evidence="10 14" id="KW-1133">Transmembrane helix</keyword>
<evidence type="ECO:0000313" key="15">
    <source>
        <dbReference type="EnsemblMetazoa" id="tetur24g00090.1"/>
    </source>
</evidence>
<comment type="caution">
    <text evidence="14">Lacks conserved residue(s) required for the propagation of feature annotation.</text>
</comment>
<feature type="transmembrane region" description="Helical" evidence="14">
    <location>
        <begin position="313"/>
        <end position="335"/>
    </location>
</feature>